<keyword evidence="4" id="KW-1003">Cell membrane</keyword>
<dbReference type="PROSITE" id="PS50011">
    <property type="entry name" value="PROTEIN_KINASE_DOM"/>
    <property type="match status" value="1"/>
</dbReference>
<dbReference type="SUPFAM" id="SSF52047">
    <property type="entry name" value="RNI-like"/>
    <property type="match status" value="1"/>
</dbReference>
<evidence type="ECO:0000256" key="7">
    <source>
        <dbReference type="ARBA" id="ARBA00022729"/>
    </source>
</evidence>
<evidence type="ECO:0000256" key="4">
    <source>
        <dbReference type="ARBA" id="ARBA00022475"/>
    </source>
</evidence>
<evidence type="ECO:0000256" key="10">
    <source>
        <dbReference type="ARBA" id="ARBA00022840"/>
    </source>
</evidence>
<dbReference type="Gene3D" id="2.60.120.430">
    <property type="entry name" value="Galactose-binding lectin"/>
    <property type="match status" value="1"/>
</dbReference>
<comment type="similarity">
    <text evidence="2">In the N-terminal section; belongs to the leguminous lectin family.</text>
</comment>
<evidence type="ECO:0000259" key="16">
    <source>
        <dbReference type="PROSITE" id="PS50011"/>
    </source>
</evidence>
<dbReference type="Gene3D" id="3.80.10.10">
    <property type="entry name" value="Ribonuclease Inhibitor"/>
    <property type="match status" value="2"/>
</dbReference>
<proteinExistence type="inferred from homology"/>
<evidence type="ECO:0000313" key="18">
    <source>
        <dbReference type="Proteomes" id="UP000030645"/>
    </source>
</evidence>
<evidence type="ECO:0000256" key="8">
    <source>
        <dbReference type="ARBA" id="ARBA00022737"/>
    </source>
</evidence>
<evidence type="ECO:0000313" key="17">
    <source>
        <dbReference type="EMBL" id="EXC07681.1"/>
    </source>
</evidence>
<keyword evidence="8" id="KW-0677">Repeat</keyword>
<dbReference type="eggNOG" id="ENOG502QQCZ">
    <property type="taxonomic scope" value="Eukaryota"/>
</dbReference>
<evidence type="ECO:0000256" key="2">
    <source>
        <dbReference type="ARBA" id="ARBA00008536"/>
    </source>
</evidence>
<evidence type="ECO:0000256" key="13">
    <source>
        <dbReference type="ARBA" id="ARBA00023170"/>
    </source>
</evidence>
<dbReference type="GO" id="GO:0004672">
    <property type="term" value="F:protein kinase activity"/>
    <property type="evidence" value="ECO:0007669"/>
    <property type="project" value="InterPro"/>
</dbReference>
<comment type="subcellular location">
    <subcellularLocation>
        <location evidence="1">Cell membrane</location>
        <topology evidence="1">Single-pass type I membrane protein</topology>
    </subcellularLocation>
</comment>
<dbReference type="Pfam" id="PF00560">
    <property type="entry name" value="LRR_1"/>
    <property type="match status" value="2"/>
</dbReference>
<dbReference type="EMBL" id="KE345588">
    <property type="protein sequence ID" value="EXC07681.1"/>
    <property type="molecule type" value="Genomic_DNA"/>
</dbReference>
<dbReference type="FunFam" id="1.10.510.10:FF:000240">
    <property type="entry name" value="Lectin-domain containing receptor kinase A4.3"/>
    <property type="match status" value="1"/>
</dbReference>
<dbReference type="Gene3D" id="3.30.200.20">
    <property type="entry name" value="Phosphorylase Kinase, domain 1"/>
    <property type="match status" value="2"/>
</dbReference>
<dbReference type="PANTHER" id="PTHR45631">
    <property type="entry name" value="OS07G0107800 PROTEIN-RELATED"/>
    <property type="match status" value="1"/>
</dbReference>
<keyword evidence="9" id="KW-0547">Nucleotide-binding</keyword>
<sequence length="1103" mass="123675">MSTAYEPNRTTGNLGLRITLSNSSAPFLSYFYFHFSEIQELQKNESREFNIFVNGKLSHERFAPSYLVTNTVISTSNERASDGFIYIWLNRTRNSTKPPLLNAFEIYLQKELSQQETNQTDVNAIKNIKSVYEVDKNWQGDPCAPKAYVWEGLNCSYDTSTPRIISLDLSQNSLSGTVPEFLANLSFLRVLNLKKNNLKGPIPSALLKRTKNGLSLRNKIISITTNKKSINLTVVILLYDPSRVLEMAFSKKFLVSLLQVTLFVFPLLVQAQDSSGFISIDCGISDVSRYTDETTGITYFSDANFAETGENQGISPAYKEQNEQQLWNLRSFPEGSRNCYNLKPLATENGTRYLVRAGFLYGNYDNKRQVPKFDLYIGVELWDTVKFKDSTTAMYKEITYVPSSDHIFICLVNTGNGIPFISLLELRPLQDDIYVSKPGTSLELYDHYDFCPATDEVMRYKDDIYSRVWSPIDWEPVITASSSSISNNHFQIPFTVMKTAYTTNKTTPYMNIYWTQLNSTATYFLYMHFGELEKLQANQSREFNIFINGDLWYGPYVPTYLSVYTIYTGANESGIITDSDGKLEIWLNSTEDSTLPPLINALEMYVLREFSQQTTSQTDAKAISDVKLVYGLKRNWQGDPCAPETYLWDGLDCSYNANSPHRIVSLNLSSSGLKGGIAPSIANLKMLNILDLSNNNLTGTIPEFLAQLSSLRVLIDTSPSSTPCTSGSCGKKKTNFVVPLVASLGGVLFLILTLLAVLWALNRKKQQKTKDSRVDTVNVESNEEYFPSFVSKKQEFTHPEIQRITNNFERVLGEGGFGKVYHGYLNGIQLKLLLRVHHKNLTPLIGYCNEASNIALVYEYMAMGNLRSHLSGSSKNILSWEDRLRIAIDTAQGLEYLHNGCKPPIVHRDVKSTNILLNERLQGKLGDFGLSKFFPSEGGNYISTGATATPAGITTSIAGTPGYIDPEYYISSWLNEKSDVYSFGVVLLEIITARPVLAKTQQNNHIIEWVSSMLAKGDIKNILDPRLEGGFNINSAWKLIEISMACVSRTSTNRPTMNRALIELTECLGTELTGKDGHSVAECSKDSVGMVADNLLSLTPRAR</sequence>
<keyword evidence="5" id="KW-0433">Leucine-rich repeat</keyword>
<keyword evidence="12 15" id="KW-0472">Membrane</keyword>
<feature type="transmembrane region" description="Helical" evidence="15">
    <location>
        <begin position="736"/>
        <end position="761"/>
    </location>
</feature>
<keyword evidence="7" id="KW-0732">Signal</keyword>
<keyword evidence="18" id="KW-1185">Reference proteome</keyword>
<dbReference type="InterPro" id="IPR001611">
    <property type="entry name" value="Leu-rich_rpt"/>
</dbReference>
<dbReference type="SUPFAM" id="SSF56112">
    <property type="entry name" value="Protein kinase-like (PK-like)"/>
    <property type="match status" value="1"/>
</dbReference>
<feature type="domain" description="Protein kinase" evidence="16">
    <location>
        <begin position="806"/>
        <end position="1068"/>
    </location>
</feature>
<keyword evidence="6 15" id="KW-0812">Transmembrane</keyword>
<evidence type="ECO:0000256" key="6">
    <source>
        <dbReference type="ARBA" id="ARBA00022692"/>
    </source>
</evidence>
<dbReference type="GO" id="GO:0005886">
    <property type="term" value="C:plasma membrane"/>
    <property type="evidence" value="ECO:0007669"/>
    <property type="project" value="UniProtKB-SubCell"/>
</dbReference>
<dbReference type="PRINTS" id="PR00019">
    <property type="entry name" value="LEURICHRPT"/>
</dbReference>
<dbReference type="InterPro" id="IPR008271">
    <property type="entry name" value="Ser/Thr_kinase_AS"/>
</dbReference>
<dbReference type="InterPro" id="IPR032675">
    <property type="entry name" value="LRR_dom_sf"/>
</dbReference>
<keyword evidence="11 15" id="KW-1133">Transmembrane helix</keyword>
<keyword evidence="17" id="KW-0418">Kinase</keyword>
<keyword evidence="13 17" id="KW-0675">Receptor</keyword>
<evidence type="ECO:0000256" key="12">
    <source>
        <dbReference type="ARBA" id="ARBA00023136"/>
    </source>
</evidence>
<dbReference type="PROSITE" id="PS00108">
    <property type="entry name" value="PROTEIN_KINASE_ST"/>
    <property type="match status" value="1"/>
</dbReference>
<keyword evidence="17" id="KW-0808">Transferase</keyword>
<keyword evidence="14" id="KW-0325">Glycoprotein</keyword>
<comment type="similarity">
    <text evidence="3">In the C-terminal section; belongs to the protein kinase superfamily. Ser/Thr protein kinase family.</text>
</comment>
<dbReference type="PANTHER" id="PTHR45631:SF197">
    <property type="entry name" value="TYROSINE KINASE FAMILY PROTEIN"/>
    <property type="match status" value="1"/>
</dbReference>
<evidence type="ECO:0000256" key="15">
    <source>
        <dbReference type="SAM" id="Phobius"/>
    </source>
</evidence>
<protein>
    <submittedName>
        <fullName evidence="17">Putative LRR receptor-like protein kinase</fullName>
    </submittedName>
</protein>
<gene>
    <name evidence="17" type="ORF">L484_003125</name>
</gene>
<evidence type="ECO:0000256" key="1">
    <source>
        <dbReference type="ARBA" id="ARBA00004251"/>
    </source>
</evidence>
<dbReference type="Pfam" id="PF12819">
    <property type="entry name" value="Malectin_like"/>
    <property type="match status" value="2"/>
</dbReference>
<evidence type="ECO:0000256" key="3">
    <source>
        <dbReference type="ARBA" id="ARBA00010217"/>
    </source>
</evidence>
<dbReference type="AlphaFoldDB" id="W9RT43"/>
<dbReference type="SMART" id="SM00220">
    <property type="entry name" value="S_TKc"/>
    <property type="match status" value="1"/>
</dbReference>
<name>W9RT43_9ROSA</name>
<dbReference type="FunFam" id="3.80.10.10:FF:000129">
    <property type="entry name" value="Leucine-rich repeat receptor-like kinase"/>
    <property type="match status" value="1"/>
</dbReference>
<accession>W9RT43</accession>
<dbReference type="Proteomes" id="UP000030645">
    <property type="component" value="Unassembled WGS sequence"/>
</dbReference>
<dbReference type="InterPro" id="IPR011009">
    <property type="entry name" value="Kinase-like_dom_sf"/>
</dbReference>
<evidence type="ECO:0000256" key="14">
    <source>
        <dbReference type="ARBA" id="ARBA00023180"/>
    </source>
</evidence>
<dbReference type="GO" id="GO:0005524">
    <property type="term" value="F:ATP binding"/>
    <property type="evidence" value="ECO:0007669"/>
    <property type="project" value="UniProtKB-KW"/>
</dbReference>
<evidence type="ECO:0000256" key="5">
    <source>
        <dbReference type="ARBA" id="ARBA00022614"/>
    </source>
</evidence>
<dbReference type="GO" id="GO:0002229">
    <property type="term" value="P:defense response to oomycetes"/>
    <property type="evidence" value="ECO:0007669"/>
    <property type="project" value="UniProtKB-ARBA"/>
</dbReference>
<dbReference type="Pfam" id="PF00069">
    <property type="entry name" value="Pkinase"/>
    <property type="match status" value="1"/>
</dbReference>
<evidence type="ECO:0000256" key="9">
    <source>
        <dbReference type="ARBA" id="ARBA00022741"/>
    </source>
</evidence>
<dbReference type="InterPro" id="IPR024788">
    <property type="entry name" value="Malectin-like_Carb-bd_dom"/>
</dbReference>
<dbReference type="InterPro" id="IPR000719">
    <property type="entry name" value="Prot_kinase_dom"/>
</dbReference>
<evidence type="ECO:0000256" key="11">
    <source>
        <dbReference type="ARBA" id="ARBA00022989"/>
    </source>
</evidence>
<reference evidence="18" key="1">
    <citation type="submission" date="2013-01" db="EMBL/GenBank/DDBJ databases">
        <title>Draft Genome Sequence of a Mulberry Tree, Morus notabilis C.K. Schneid.</title>
        <authorList>
            <person name="He N."/>
            <person name="Zhao S."/>
        </authorList>
    </citation>
    <scope>NUCLEOTIDE SEQUENCE</scope>
</reference>
<dbReference type="STRING" id="981085.W9RT43"/>
<organism evidence="17 18">
    <name type="scientific">Morus notabilis</name>
    <dbReference type="NCBI Taxonomy" id="981085"/>
    <lineage>
        <taxon>Eukaryota</taxon>
        <taxon>Viridiplantae</taxon>
        <taxon>Streptophyta</taxon>
        <taxon>Embryophyta</taxon>
        <taxon>Tracheophyta</taxon>
        <taxon>Spermatophyta</taxon>
        <taxon>Magnoliopsida</taxon>
        <taxon>eudicotyledons</taxon>
        <taxon>Gunneridae</taxon>
        <taxon>Pentapetalae</taxon>
        <taxon>rosids</taxon>
        <taxon>fabids</taxon>
        <taxon>Rosales</taxon>
        <taxon>Moraceae</taxon>
        <taxon>Moreae</taxon>
        <taxon>Morus</taxon>
    </lineage>
</organism>
<keyword evidence="10" id="KW-0067">ATP-binding</keyword>
<dbReference type="Gene3D" id="1.10.510.10">
    <property type="entry name" value="Transferase(Phosphotransferase) domain 1"/>
    <property type="match status" value="1"/>
</dbReference>